<evidence type="ECO:0000313" key="2">
    <source>
        <dbReference type="EMBL" id="EDR31111.1"/>
    </source>
</evidence>
<sequence length="46" mass="5419">MDIKIVEIKFGYNETVVLDNLLVLLLFAVGVLNFQEDRYIVIRMLF</sequence>
<gene>
    <name evidence="2" type="ORF">YPIP275_0423</name>
</gene>
<keyword evidence="1" id="KW-0812">Transmembrane</keyword>
<feature type="transmembrane region" description="Helical" evidence="1">
    <location>
        <begin position="16"/>
        <end position="34"/>
    </location>
</feature>
<protein>
    <submittedName>
        <fullName evidence="2">Uncharacterized protein</fullName>
    </submittedName>
</protein>
<dbReference type="Proteomes" id="UP000004430">
    <property type="component" value="Unassembled WGS sequence"/>
</dbReference>
<dbReference type="EMBL" id="AAOS02000026">
    <property type="protein sequence ID" value="EDR31111.1"/>
    <property type="molecule type" value="Genomic_DNA"/>
</dbReference>
<comment type="caution">
    <text evidence="2">The sequence shown here is derived from an EMBL/GenBank/DDBJ whole genome shotgun (WGS) entry which is preliminary data.</text>
</comment>
<evidence type="ECO:0000256" key="1">
    <source>
        <dbReference type="SAM" id="Phobius"/>
    </source>
</evidence>
<evidence type="ECO:0000313" key="3">
    <source>
        <dbReference type="Proteomes" id="UP000004430"/>
    </source>
</evidence>
<dbReference type="AlphaFoldDB" id="A0AAV3BDR0"/>
<organism evidence="2 3">
    <name type="scientific">Yersinia pestis biovar Orientalis str. IP275</name>
    <dbReference type="NCBI Taxonomy" id="373665"/>
    <lineage>
        <taxon>Bacteria</taxon>
        <taxon>Pseudomonadati</taxon>
        <taxon>Pseudomonadota</taxon>
        <taxon>Gammaproteobacteria</taxon>
        <taxon>Enterobacterales</taxon>
        <taxon>Yersiniaceae</taxon>
        <taxon>Yersinia</taxon>
    </lineage>
</organism>
<name>A0AAV3BDR0_YERPE</name>
<accession>A0AAV3BDR0</accession>
<proteinExistence type="predicted"/>
<reference evidence="2 3" key="1">
    <citation type="submission" date="2008-01" db="EMBL/GenBank/DDBJ databases">
        <title>Yersinia pestis Strain IP275 project at JCVI/TIGR.</title>
        <authorList>
            <person name="Ravel J."/>
            <person name="Eppinger M."/>
            <person name="Fricke W.F."/>
            <person name="Rosovitz M."/>
            <person name="Lindler L.E."/>
            <person name="Bearden S."/>
            <person name="Shriefer M."/>
        </authorList>
    </citation>
    <scope>NUCLEOTIDE SEQUENCE [LARGE SCALE GENOMIC DNA]</scope>
    <source>
        <strain evidence="2 3">IP275</strain>
    </source>
</reference>
<keyword evidence="1" id="KW-0472">Membrane</keyword>
<keyword evidence="1" id="KW-1133">Transmembrane helix</keyword>
<reference evidence="2 3" key="2">
    <citation type="submission" date="2010-03" db="EMBL/GenBank/DDBJ databases">
        <authorList>
            <person name="Payne S.H."/>
            <person name="Sutton G.G."/>
        </authorList>
    </citation>
    <scope>NUCLEOTIDE SEQUENCE [LARGE SCALE GENOMIC DNA]</scope>
    <source>
        <strain evidence="2 3">IP275</strain>
    </source>
</reference>